<reference evidence="1 2" key="1">
    <citation type="submission" date="2014-04" db="EMBL/GenBank/DDBJ databases">
        <authorList>
            <consortium name="DOE Joint Genome Institute"/>
            <person name="Kuo A."/>
            <person name="Kohler A."/>
            <person name="Jargeat P."/>
            <person name="Nagy L.G."/>
            <person name="Floudas D."/>
            <person name="Copeland A."/>
            <person name="Barry K.W."/>
            <person name="Cichocki N."/>
            <person name="Veneault-Fourrey C."/>
            <person name="LaButti K."/>
            <person name="Lindquist E.A."/>
            <person name="Lipzen A."/>
            <person name="Lundell T."/>
            <person name="Morin E."/>
            <person name="Murat C."/>
            <person name="Sun H."/>
            <person name="Tunlid A."/>
            <person name="Henrissat B."/>
            <person name="Grigoriev I.V."/>
            <person name="Hibbett D.S."/>
            <person name="Martin F."/>
            <person name="Nordberg H.P."/>
            <person name="Cantor M.N."/>
            <person name="Hua S.X."/>
        </authorList>
    </citation>
    <scope>NUCLEOTIDE SEQUENCE [LARGE SCALE GENOMIC DNA]</scope>
    <source>
        <strain evidence="1 2">Ve08.2h10</strain>
    </source>
</reference>
<dbReference type="Proteomes" id="UP000054538">
    <property type="component" value="Unassembled WGS sequence"/>
</dbReference>
<dbReference type="EMBL" id="KN825824">
    <property type="protein sequence ID" value="KIK81297.1"/>
    <property type="molecule type" value="Genomic_DNA"/>
</dbReference>
<keyword evidence="2" id="KW-1185">Reference proteome</keyword>
<dbReference type="InParanoid" id="A0A0D0CEY4"/>
<reference evidence="2" key="2">
    <citation type="submission" date="2015-01" db="EMBL/GenBank/DDBJ databases">
        <title>Evolutionary Origins and Diversification of the Mycorrhizal Mutualists.</title>
        <authorList>
            <consortium name="DOE Joint Genome Institute"/>
            <consortium name="Mycorrhizal Genomics Consortium"/>
            <person name="Kohler A."/>
            <person name="Kuo A."/>
            <person name="Nagy L.G."/>
            <person name="Floudas D."/>
            <person name="Copeland A."/>
            <person name="Barry K.W."/>
            <person name="Cichocki N."/>
            <person name="Veneault-Fourrey C."/>
            <person name="LaButti K."/>
            <person name="Lindquist E.A."/>
            <person name="Lipzen A."/>
            <person name="Lundell T."/>
            <person name="Morin E."/>
            <person name="Murat C."/>
            <person name="Riley R."/>
            <person name="Ohm R."/>
            <person name="Sun H."/>
            <person name="Tunlid A."/>
            <person name="Henrissat B."/>
            <person name="Grigoriev I.V."/>
            <person name="Hibbett D.S."/>
            <person name="Martin F."/>
        </authorList>
    </citation>
    <scope>NUCLEOTIDE SEQUENCE [LARGE SCALE GENOMIC DNA]</scope>
    <source>
        <strain evidence="2">Ve08.2h10</strain>
    </source>
</reference>
<gene>
    <name evidence="1" type="ORF">PAXRUDRAFT_832956</name>
</gene>
<protein>
    <submittedName>
        <fullName evidence="1">Uncharacterized protein</fullName>
    </submittedName>
</protein>
<organism evidence="1 2">
    <name type="scientific">Paxillus rubicundulus Ve08.2h10</name>
    <dbReference type="NCBI Taxonomy" id="930991"/>
    <lineage>
        <taxon>Eukaryota</taxon>
        <taxon>Fungi</taxon>
        <taxon>Dikarya</taxon>
        <taxon>Basidiomycota</taxon>
        <taxon>Agaricomycotina</taxon>
        <taxon>Agaricomycetes</taxon>
        <taxon>Agaricomycetidae</taxon>
        <taxon>Boletales</taxon>
        <taxon>Paxilineae</taxon>
        <taxon>Paxillaceae</taxon>
        <taxon>Paxillus</taxon>
    </lineage>
</organism>
<name>A0A0D0CEY4_9AGAM</name>
<evidence type="ECO:0000313" key="1">
    <source>
        <dbReference type="EMBL" id="KIK81297.1"/>
    </source>
</evidence>
<dbReference type="AlphaFoldDB" id="A0A0D0CEY4"/>
<dbReference type="HOGENOM" id="CLU_3033009_0_0_1"/>
<sequence>MSYLGVLGCYSAVCLWQSVGFWGSRDPVRYLGAAQHLIIGDYVITCYGHTDQLYA</sequence>
<accession>A0A0D0CEY4</accession>
<proteinExistence type="predicted"/>
<evidence type="ECO:0000313" key="2">
    <source>
        <dbReference type="Proteomes" id="UP000054538"/>
    </source>
</evidence>